<sequence length="199" mass="21802">MRWVGEDLASSADESPDHLLERYCHRPSHDRSDQPPESSTTDGDGTTTGADRGHSAPLRFDTSPFDLFYYKNTEASRHVVNCHRHVGFMTVVPCAATPGLELLDAATMEWISTHLTSLHLITPAPPTMQVERTGRPHKDVALFCGQSLQTVSEGVYPGDRGCHSSTNFAQPYTIEQLRTGVWDGVAKPPPPLATSSFVT</sequence>
<dbReference type="RefSeq" id="XP_004349726.1">
    <property type="nucleotide sequence ID" value="XM_004349676.1"/>
</dbReference>
<dbReference type="AlphaFoldDB" id="L8HBP9"/>
<evidence type="ECO:0000313" key="3">
    <source>
        <dbReference type="Proteomes" id="UP000011083"/>
    </source>
</evidence>
<feature type="compositionally biased region" description="Basic and acidic residues" evidence="1">
    <location>
        <begin position="15"/>
        <end position="34"/>
    </location>
</feature>
<name>L8HBP9_ACACF</name>
<accession>L8HBP9</accession>
<protein>
    <submittedName>
        <fullName evidence="2">Uncharacterized protein</fullName>
    </submittedName>
</protein>
<proteinExistence type="predicted"/>
<dbReference type="KEGG" id="acan:ACA1_034500"/>
<dbReference type="Proteomes" id="UP000011083">
    <property type="component" value="Unassembled WGS sequence"/>
</dbReference>
<dbReference type="VEuPathDB" id="AmoebaDB:ACA1_034500"/>
<feature type="compositionally biased region" description="Low complexity" evidence="1">
    <location>
        <begin position="40"/>
        <end position="50"/>
    </location>
</feature>
<keyword evidence="3" id="KW-1185">Reference proteome</keyword>
<gene>
    <name evidence="2" type="ORF">ACA1_034500</name>
</gene>
<dbReference type="EMBL" id="KB007879">
    <property type="protein sequence ID" value="ELR22605.1"/>
    <property type="molecule type" value="Genomic_DNA"/>
</dbReference>
<evidence type="ECO:0000313" key="2">
    <source>
        <dbReference type="EMBL" id="ELR22605.1"/>
    </source>
</evidence>
<evidence type="ECO:0000256" key="1">
    <source>
        <dbReference type="SAM" id="MobiDB-lite"/>
    </source>
</evidence>
<dbReference type="OrthoDB" id="420380at2759"/>
<reference evidence="2 3" key="1">
    <citation type="journal article" date="2013" name="Genome Biol.">
        <title>Genome of Acanthamoeba castellanii highlights extensive lateral gene transfer and early evolution of tyrosine kinase signaling.</title>
        <authorList>
            <person name="Clarke M."/>
            <person name="Lohan A.J."/>
            <person name="Liu B."/>
            <person name="Lagkouvardos I."/>
            <person name="Roy S."/>
            <person name="Zafar N."/>
            <person name="Bertelli C."/>
            <person name="Schilde C."/>
            <person name="Kianianmomeni A."/>
            <person name="Burglin T.R."/>
            <person name="Frech C."/>
            <person name="Turcotte B."/>
            <person name="Kopec K.O."/>
            <person name="Synnott J.M."/>
            <person name="Choo C."/>
            <person name="Paponov I."/>
            <person name="Finkler A."/>
            <person name="Soon Heng Tan C."/>
            <person name="Hutchins A.P."/>
            <person name="Weinmeier T."/>
            <person name="Rattei T."/>
            <person name="Chu J.S."/>
            <person name="Gimenez G."/>
            <person name="Irimia M."/>
            <person name="Rigden D.J."/>
            <person name="Fitzpatrick D.A."/>
            <person name="Lorenzo-Morales J."/>
            <person name="Bateman A."/>
            <person name="Chiu C.H."/>
            <person name="Tang P."/>
            <person name="Hegemann P."/>
            <person name="Fromm H."/>
            <person name="Raoult D."/>
            <person name="Greub G."/>
            <person name="Miranda-Saavedra D."/>
            <person name="Chen N."/>
            <person name="Nash P."/>
            <person name="Ginger M.L."/>
            <person name="Horn M."/>
            <person name="Schaap P."/>
            <person name="Caler L."/>
            <person name="Loftus B."/>
        </authorList>
    </citation>
    <scope>NUCLEOTIDE SEQUENCE [LARGE SCALE GENOMIC DNA]</scope>
    <source>
        <strain evidence="2 3">Neff</strain>
    </source>
</reference>
<organism evidence="2 3">
    <name type="scientific">Acanthamoeba castellanii (strain ATCC 30010 / Neff)</name>
    <dbReference type="NCBI Taxonomy" id="1257118"/>
    <lineage>
        <taxon>Eukaryota</taxon>
        <taxon>Amoebozoa</taxon>
        <taxon>Discosea</taxon>
        <taxon>Longamoebia</taxon>
        <taxon>Centramoebida</taxon>
        <taxon>Acanthamoebidae</taxon>
        <taxon>Acanthamoeba</taxon>
    </lineage>
</organism>
<feature type="region of interest" description="Disordered" evidence="1">
    <location>
        <begin position="1"/>
        <end position="57"/>
    </location>
</feature>
<dbReference type="GeneID" id="14923563"/>